<sequence length="180" mass="20392">MLYIRCGTKRAFYRFTISSNNSALMNVHIAMDSQTSLSCITPKVDFIKMNCDASVMRVHLDNFLLLSSPKTAQLHTLLFLAQQGFTPKGALPEILKGQGLTQAYEGDIGQELLGYHVLGQYVPLIPWERKRTVIPTKMESKKKLHYSTKQVTKNIHNFPPSVLQAYNELELDIPTDYSDL</sequence>
<proteinExistence type="predicted"/>
<name>A0A371GLK3_MUCPR</name>
<gene>
    <name evidence="1" type="ORF">CR513_26583</name>
</gene>
<accession>A0A371GLK3</accession>
<evidence type="ECO:0000313" key="2">
    <source>
        <dbReference type="Proteomes" id="UP000257109"/>
    </source>
</evidence>
<organism evidence="1 2">
    <name type="scientific">Mucuna pruriens</name>
    <name type="common">Velvet bean</name>
    <name type="synonym">Dolichos pruriens</name>
    <dbReference type="NCBI Taxonomy" id="157652"/>
    <lineage>
        <taxon>Eukaryota</taxon>
        <taxon>Viridiplantae</taxon>
        <taxon>Streptophyta</taxon>
        <taxon>Embryophyta</taxon>
        <taxon>Tracheophyta</taxon>
        <taxon>Spermatophyta</taxon>
        <taxon>Magnoliopsida</taxon>
        <taxon>eudicotyledons</taxon>
        <taxon>Gunneridae</taxon>
        <taxon>Pentapetalae</taxon>
        <taxon>rosids</taxon>
        <taxon>fabids</taxon>
        <taxon>Fabales</taxon>
        <taxon>Fabaceae</taxon>
        <taxon>Papilionoideae</taxon>
        <taxon>50 kb inversion clade</taxon>
        <taxon>NPAAA clade</taxon>
        <taxon>indigoferoid/millettioid clade</taxon>
        <taxon>Phaseoleae</taxon>
        <taxon>Mucuna</taxon>
    </lineage>
</organism>
<dbReference type="Proteomes" id="UP000257109">
    <property type="component" value="Unassembled WGS sequence"/>
</dbReference>
<feature type="non-terminal residue" evidence="1">
    <location>
        <position position="1"/>
    </location>
</feature>
<evidence type="ECO:0000313" key="1">
    <source>
        <dbReference type="EMBL" id="RDX91441.1"/>
    </source>
</evidence>
<dbReference type="AlphaFoldDB" id="A0A371GLK3"/>
<dbReference type="EMBL" id="QJKJ01005124">
    <property type="protein sequence ID" value="RDX91441.1"/>
    <property type="molecule type" value="Genomic_DNA"/>
</dbReference>
<comment type="caution">
    <text evidence="1">The sequence shown here is derived from an EMBL/GenBank/DDBJ whole genome shotgun (WGS) entry which is preliminary data.</text>
</comment>
<reference evidence="1" key="1">
    <citation type="submission" date="2018-05" db="EMBL/GenBank/DDBJ databases">
        <title>Draft genome of Mucuna pruriens seed.</title>
        <authorList>
            <person name="Nnadi N.E."/>
            <person name="Vos R."/>
            <person name="Hasami M.H."/>
            <person name="Devisetty U.K."/>
            <person name="Aguiy J.C."/>
        </authorList>
    </citation>
    <scope>NUCLEOTIDE SEQUENCE [LARGE SCALE GENOMIC DNA]</scope>
    <source>
        <strain evidence="1">JCA_2017</strain>
    </source>
</reference>
<keyword evidence="2" id="KW-1185">Reference proteome</keyword>
<protein>
    <submittedName>
        <fullName evidence="1">Uncharacterized protein</fullName>
    </submittedName>
</protein>